<dbReference type="PANTHER" id="PTHR33121">
    <property type="entry name" value="CYCLIC DI-GMP PHOSPHODIESTERASE PDEF"/>
    <property type="match status" value="1"/>
</dbReference>
<dbReference type="Gene3D" id="3.20.20.450">
    <property type="entry name" value="EAL domain"/>
    <property type="match status" value="1"/>
</dbReference>
<keyword evidence="3" id="KW-1185">Reference proteome</keyword>
<dbReference type="CDD" id="cd01948">
    <property type="entry name" value="EAL"/>
    <property type="match status" value="1"/>
</dbReference>
<dbReference type="InterPro" id="IPR001633">
    <property type="entry name" value="EAL_dom"/>
</dbReference>
<reference evidence="3" key="1">
    <citation type="journal article" date="2019" name="Int. J. Syst. Evol. Microbiol.">
        <title>The Global Catalogue of Microorganisms (GCM) 10K type strain sequencing project: providing services to taxonomists for standard genome sequencing and annotation.</title>
        <authorList>
            <consortium name="The Broad Institute Genomics Platform"/>
            <consortium name="The Broad Institute Genome Sequencing Center for Infectious Disease"/>
            <person name="Wu L."/>
            <person name="Ma J."/>
        </authorList>
    </citation>
    <scope>NUCLEOTIDE SEQUENCE [LARGE SCALE GENOMIC DNA]</scope>
    <source>
        <strain evidence="3">JCM 30774</strain>
    </source>
</reference>
<accession>A0ABW4B2H5</accession>
<dbReference type="SUPFAM" id="SSF141868">
    <property type="entry name" value="EAL domain-like"/>
    <property type="match status" value="1"/>
</dbReference>
<dbReference type="PANTHER" id="PTHR33121:SF76">
    <property type="entry name" value="SIGNALING PROTEIN"/>
    <property type="match status" value="1"/>
</dbReference>
<evidence type="ECO:0000259" key="1">
    <source>
        <dbReference type="PROSITE" id="PS50883"/>
    </source>
</evidence>
<proteinExistence type="predicted"/>
<dbReference type="Proteomes" id="UP001597059">
    <property type="component" value="Unassembled WGS sequence"/>
</dbReference>
<dbReference type="Pfam" id="PF00563">
    <property type="entry name" value="EAL"/>
    <property type="match status" value="1"/>
</dbReference>
<dbReference type="SMART" id="SM00052">
    <property type="entry name" value="EAL"/>
    <property type="match status" value="1"/>
</dbReference>
<gene>
    <name evidence="2" type="ORF">ACFQ45_10015</name>
</gene>
<protein>
    <submittedName>
        <fullName evidence="2">EAL domain-containing protein</fullName>
    </submittedName>
</protein>
<evidence type="ECO:0000313" key="2">
    <source>
        <dbReference type="EMBL" id="MFD1383704.1"/>
    </source>
</evidence>
<organism evidence="2 3">
    <name type="scientific">Rhodanobacter aciditrophus</name>
    <dbReference type="NCBI Taxonomy" id="1623218"/>
    <lineage>
        <taxon>Bacteria</taxon>
        <taxon>Pseudomonadati</taxon>
        <taxon>Pseudomonadota</taxon>
        <taxon>Gammaproteobacteria</taxon>
        <taxon>Lysobacterales</taxon>
        <taxon>Rhodanobacteraceae</taxon>
        <taxon>Rhodanobacter</taxon>
    </lineage>
</organism>
<dbReference type="PROSITE" id="PS50883">
    <property type="entry name" value="EAL"/>
    <property type="match status" value="1"/>
</dbReference>
<name>A0ABW4B2H5_9GAMM</name>
<evidence type="ECO:0000313" key="3">
    <source>
        <dbReference type="Proteomes" id="UP001597059"/>
    </source>
</evidence>
<feature type="domain" description="EAL" evidence="1">
    <location>
        <begin position="6"/>
        <end position="246"/>
    </location>
</feature>
<dbReference type="InterPro" id="IPR050706">
    <property type="entry name" value="Cyclic-di-GMP_PDE-like"/>
</dbReference>
<dbReference type="InterPro" id="IPR035919">
    <property type="entry name" value="EAL_sf"/>
</dbReference>
<sequence length="246" mass="27734">MSHTSNNQLSSAVLLELLNSKRFGVEYQPIIELASNDIIGYEALSRFYGADGEFLRPDYVYASLHESPITLFQVEFAQKQIQLANRPSGLLFVNLDQDAFFASDAEAHSNPFIQMIRQQGNDSVVVELIENSELNDAIMSLSMIEAFDALGIETALDDLCHPLSMISVSVLQLVSWVKLDKCVLRMKDKPKFMTFVCKMIQFAKETNKKIVLEGIESEADLEVAKMLDVDYVQGFLFRSNFINKQA</sequence>
<dbReference type="EMBL" id="JBHTMN010000011">
    <property type="protein sequence ID" value="MFD1383704.1"/>
    <property type="molecule type" value="Genomic_DNA"/>
</dbReference>
<comment type="caution">
    <text evidence="2">The sequence shown here is derived from an EMBL/GenBank/DDBJ whole genome shotgun (WGS) entry which is preliminary data.</text>
</comment>
<dbReference type="RefSeq" id="WP_377367225.1">
    <property type="nucleotide sequence ID" value="NZ_JBHTMN010000011.1"/>
</dbReference>